<dbReference type="EMBL" id="QTUC01000001">
    <property type="protein sequence ID" value="REF35763.1"/>
    <property type="molecule type" value="Genomic_DNA"/>
</dbReference>
<evidence type="ECO:0000256" key="4">
    <source>
        <dbReference type="PROSITE-ProRule" id="PRU00335"/>
    </source>
</evidence>
<dbReference type="PANTHER" id="PTHR30055:SF151">
    <property type="entry name" value="TRANSCRIPTIONAL REGULATORY PROTEIN"/>
    <property type="match status" value="1"/>
</dbReference>
<dbReference type="Gene3D" id="1.10.357.10">
    <property type="entry name" value="Tetracycline Repressor, domain 2"/>
    <property type="match status" value="1"/>
</dbReference>
<sequence length="229" mass="25055">MTVRRTAGRRPKGESLTRDAVVRAAIEILDESGERGLTFRALADHLRTGPGAIYWHVANREELLDLACDAVLSESEPVEVPVDGDELDAIRALALPLFDTLDAHPWIGAHLPRSSGVPSALRTLDRIGTLLASFGVPADRQFLVATAIFTYVLGTAAQMTRNALAAVPSHTRDDWLTELSARYQAADPHAYPFLRRIATEIRTHDDREQFVTGLDLLLAGIRAEVRSGT</sequence>
<dbReference type="InterPro" id="IPR036271">
    <property type="entry name" value="Tet_transcr_reg_TetR-rel_C_sf"/>
</dbReference>
<feature type="domain" description="HTH tetR-type" evidence="5">
    <location>
        <begin position="15"/>
        <end position="75"/>
    </location>
</feature>
<organism evidence="6 7">
    <name type="scientific">Thermasporomyces composti</name>
    <dbReference type="NCBI Taxonomy" id="696763"/>
    <lineage>
        <taxon>Bacteria</taxon>
        <taxon>Bacillati</taxon>
        <taxon>Actinomycetota</taxon>
        <taxon>Actinomycetes</taxon>
        <taxon>Propionibacteriales</taxon>
        <taxon>Nocardioidaceae</taxon>
        <taxon>Thermasporomyces</taxon>
    </lineage>
</organism>
<dbReference type="Pfam" id="PF02909">
    <property type="entry name" value="TetR_C_1"/>
    <property type="match status" value="1"/>
</dbReference>
<dbReference type="PROSITE" id="PS50977">
    <property type="entry name" value="HTH_TETR_2"/>
    <property type="match status" value="1"/>
</dbReference>
<dbReference type="Proteomes" id="UP000256485">
    <property type="component" value="Unassembled WGS sequence"/>
</dbReference>
<dbReference type="OrthoDB" id="4427109at2"/>
<accession>A0A3D9V4Y6</accession>
<evidence type="ECO:0000256" key="2">
    <source>
        <dbReference type="ARBA" id="ARBA00023125"/>
    </source>
</evidence>
<dbReference type="InterPro" id="IPR004111">
    <property type="entry name" value="Repressor_TetR_C"/>
</dbReference>
<dbReference type="Gene3D" id="1.10.10.60">
    <property type="entry name" value="Homeodomain-like"/>
    <property type="match status" value="1"/>
</dbReference>
<dbReference type="GO" id="GO:0000976">
    <property type="term" value="F:transcription cis-regulatory region binding"/>
    <property type="evidence" value="ECO:0007669"/>
    <property type="project" value="TreeGrafter"/>
</dbReference>
<dbReference type="Pfam" id="PF00440">
    <property type="entry name" value="TetR_N"/>
    <property type="match status" value="1"/>
</dbReference>
<dbReference type="InterPro" id="IPR001647">
    <property type="entry name" value="HTH_TetR"/>
</dbReference>
<feature type="DNA-binding region" description="H-T-H motif" evidence="4">
    <location>
        <begin position="38"/>
        <end position="57"/>
    </location>
</feature>
<evidence type="ECO:0000313" key="6">
    <source>
        <dbReference type="EMBL" id="REF35763.1"/>
    </source>
</evidence>
<keyword evidence="1" id="KW-0805">Transcription regulation</keyword>
<dbReference type="AlphaFoldDB" id="A0A3D9V4Y6"/>
<dbReference type="GO" id="GO:0045892">
    <property type="term" value="P:negative regulation of DNA-templated transcription"/>
    <property type="evidence" value="ECO:0007669"/>
    <property type="project" value="InterPro"/>
</dbReference>
<dbReference type="SUPFAM" id="SSF48498">
    <property type="entry name" value="Tetracyclin repressor-like, C-terminal domain"/>
    <property type="match status" value="1"/>
</dbReference>
<evidence type="ECO:0000256" key="3">
    <source>
        <dbReference type="ARBA" id="ARBA00023163"/>
    </source>
</evidence>
<dbReference type="InterPro" id="IPR050109">
    <property type="entry name" value="HTH-type_TetR-like_transc_reg"/>
</dbReference>
<protein>
    <submittedName>
        <fullName evidence="6">TetR family transcriptional regulator</fullName>
    </submittedName>
</protein>
<evidence type="ECO:0000313" key="7">
    <source>
        <dbReference type="Proteomes" id="UP000256485"/>
    </source>
</evidence>
<keyword evidence="2 4" id="KW-0238">DNA-binding</keyword>
<dbReference type="PANTHER" id="PTHR30055">
    <property type="entry name" value="HTH-TYPE TRANSCRIPTIONAL REGULATOR RUTR"/>
    <property type="match status" value="1"/>
</dbReference>
<dbReference type="InterPro" id="IPR009057">
    <property type="entry name" value="Homeodomain-like_sf"/>
</dbReference>
<comment type="caution">
    <text evidence="6">The sequence shown here is derived from an EMBL/GenBank/DDBJ whole genome shotgun (WGS) entry which is preliminary data.</text>
</comment>
<reference evidence="6 7" key="1">
    <citation type="submission" date="2018-08" db="EMBL/GenBank/DDBJ databases">
        <title>Sequencing the genomes of 1000 actinobacteria strains.</title>
        <authorList>
            <person name="Klenk H.-P."/>
        </authorList>
    </citation>
    <scope>NUCLEOTIDE SEQUENCE [LARGE SCALE GENOMIC DNA]</scope>
    <source>
        <strain evidence="6 7">DSM 22891</strain>
    </source>
</reference>
<dbReference type="GO" id="GO:0003700">
    <property type="term" value="F:DNA-binding transcription factor activity"/>
    <property type="evidence" value="ECO:0007669"/>
    <property type="project" value="TreeGrafter"/>
</dbReference>
<gene>
    <name evidence="6" type="ORF">DFJ64_1153</name>
</gene>
<keyword evidence="7" id="KW-1185">Reference proteome</keyword>
<proteinExistence type="predicted"/>
<keyword evidence="3" id="KW-0804">Transcription</keyword>
<evidence type="ECO:0000259" key="5">
    <source>
        <dbReference type="PROSITE" id="PS50977"/>
    </source>
</evidence>
<name>A0A3D9V4Y6_THECX</name>
<dbReference type="RefSeq" id="WP_115849501.1">
    <property type="nucleotide sequence ID" value="NZ_QTUC01000001.1"/>
</dbReference>
<evidence type="ECO:0000256" key="1">
    <source>
        <dbReference type="ARBA" id="ARBA00023015"/>
    </source>
</evidence>
<dbReference type="SUPFAM" id="SSF46689">
    <property type="entry name" value="Homeodomain-like"/>
    <property type="match status" value="1"/>
</dbReference>